<dbReference type="SUPFAM" id="SSF54368">
    <property type="entry name" value="Glutamine synthetase, N-terminal domain"/>
    <property type="match status" value="1"/>
</dbReference>
<dbReference type="AlphaFoldDB" id="A0A972VYC5"/>
<comment type="caution">
    <text evidence="5">The sequence shown here is derived from an EMBL/GenBank/DDBJ whole genome shotgun (WGS) entry which is preliminary data.</text>
</comment>
<dbReference type="PROSITE" id="PS51987">
    <property type="entry name" value="GS_CATALYTIC"/>
    <property type="match status" value="1"/>
</dbReference>
<keyword evidence="1" id="KW-0436">Ligase</keyword>
<evidence type="ECO:0000313" key="6">
    <source>
        <dbReference type="Proteomes" id="UP000754644"/>
    </source>
</evidence>
<evidence type="ECO:0000259" key="4">
    <source>
        <dbReference type="PROSITE" id="PS51987"/>
    </source>
</evidence>
<dbReference type="Pfam" id="PF00120">
    <property type="entry name" value="Gln-synt_C"/>
    <property type="match status" value="1"/>
</dbReference>
<dbReference type="InterPro" id="IPR008146">
    <property type="entry name" value="Gln_synth_cat_dom"/>
</dbReference>
<sequence>MKDASDLIAQYQSEGIKRVKFAVCDIDGVLRGKYISLEKFAAIADGTSGFCDCVLGWDVDDQLYDNAAFTGWHTAYPDALVRLDLTTERRLLDEGNIPFFLGDFVTRDQQELHSICPRSRLKAVLSRAQLAGFSAKLAFEYEFFVFDETPHSIREKNYRNLVPLSPGNFGYSVLRTNTHADLFNELMDYCSAHDFALECLHCETGPGVWEGAIAVDDALAAVDKAIMFKTFVKSFFQRKGLVATFMAKWSLDYPGQSGHCHQSLQHLDNGESAFFDANAPHSMSEIQQFYVAGQQKYLRQLLAITSPTINSYTRLVKGAWAPTAATWGVENRTTALRVIPGSAKSQRVEFRVGSADANPYLVAAATLGAGLLGIEERLELTAPVVGDAYAIQDQLPPDWQFPTNLRDANRALAKSEAAKNLFGEPFVEHFVASRDWEVRQYEKQVTDWQLQRYFEII</sequence>
<dbReference type="PANTHER" id="PTHR43785">
    <property type="entry name" value="GAMMA-GLUTAMYLPUTRESCINE SYNTHETASE"/>
    <property type="match status" value="1"/>
</dbReference>
<evidence type="ECO:0000313" key="5">
    <source>
        <dbReference type="EMBL" id="NQV65933.1"/>
    </source>
</evidence>
<dbReference type="Gene3D" id="3.30.590.10">
    <property type="entry name" value="Glutamine synthetase/guanido kinase, catalytic domain"/>
    <property type="match status" value="1"/>
</dbReference>
<feature type="domain" description="GS catalytic" evidence="4">
    <location>
        <begin position="117"/>
        <end position="457"/>
    </location>
</feature>
<gene>
    <name evidence="5" type="ORF">HQ497_11275</name>
</gene>
<proteinExistence type="inferred from homology"/>
<name>A0A972VYC5_9GAMM</name>
<evidence type="ECO:0000256" key="2">
    <source>
        <dbReference type="PROSITE-ProRule" id="PRU01331"/>
    </source>
</evidence>
<organism evidence="5 6">
    <name type="scientific">SAR86 cluster bacterium</name>
    <dbReference type="NCBI Taxonomy" id="2030880"/>
    <lineage>
        <taxon>Bacteria</taxon>
        <taxon>Pseudomonadati</taxon>
        <taxon>Pseudomonadota</taxon>
        <taxon>Gammaproteobacteria</taxon>
        <taxon>SAR86 cluster</taxon>
    </lineage>
</organism>
<dbReference type="InterPro" id="IPR014746">
    <property type="entry name" value="Gln_synth/guanido_kin_cat_dom"/>
</dbReference>
<accession>A0A972VYC5</accession>
<dbReference type="InterPro" id="IPR036651">
    <property type="entry name" value="Gln_synt_N_sf"/>
</dbReference>
<dbReference type="EMBL" id="JABMOJ010000426">
    <property type="protein sequence ID" value="NQV65933.1"/>
    <property type="molecule type" value="Genomic_DNA"/>
</dbReference>
<dbReference type="Gene3D" id="3.10.20.70">
    <property type="entry name" value="Glutamine synthetase, N-terminal domain"/>
    <property type="match status" value="1"/>
</dbReference>
<dbReference type="PANTHER" id="PTHR43785:SF12">
    <property type="entry name" value="TYPE-1 GLUTAMINE SYNTHETASE 2"/>
    <property type="match status" value="1"/>
</dbReference>
<dbReference type="GO" id="GO:0006542">
    <property type="term" value="P:glutamine biosynthetic process"/>
    <property type="evidence" value="ECO:0007669"/>
    <property type="project" value="InterPro"/>
</dbReference>
<evidence type="ECO:0000256" key="3">
    <source>
        <dbReference type="RuleBase" id="RU000384"/>
    </source>
</evidence>
<dbReference type="GO" id="GO:0004356">
    <property type="term" value="F:glutamine synthetase activity"/>
    <property type="evidence" value="ECO:0007669"/>
    <property type="project" value="InterPro"/>
</dbReference>
<dbReference type="Proteomes" id="UP000754644">
    <property type="component" value="Unassembled WGS sequence"/>
</dbReference>
<reference evidence="5" key="1">
    <citation type="submission" date="2020-05" db="EMBL/GenBank/DDBJ databases">
        <title>Sulfur intermediates as new biogeochemical hubs in an aquatic model microbial ecosystem.</title>
        <authorList>
            <person name="Vigneron A."/>
        </authorList>
    </citation>
    <scope>NUCLEOTIDE SEQUENCE</scope>
    <source>
        <strain evidence="5">Bin.250</strain>
    </source>
</reference>
<dbReference type="SMART" id="SM01230">
    <property type="entry name" value="Gln-synt_C"/>
    <property type="match status" value="1"/>
</dbReference>
<comment type="similarity">
    <text evidence="2 3">Belongs to the glutamine synthetase family.</text>
</comment>
<evidence type="ECO:0000256" key="1">
    <source>
        <dbReference type="ARBA" id="ARBA00022598"/>
    </source>
</evidence>
<dbReference type="SUPFAM" id="SSF55931">
    <property type="entry name" value="Glutamine synthetase/guanido kinase"/>
    <property type="match status" value="1"/>
</dbReference>
<protein>
    <submittedName>
        <fullName evidence="5">Glutamine synthetase</fullName>
    </submittedName>
</protein>